<reference evidence="1 2" key="1">
    <citation type="submission" date="2015-03" db="EMBL/GenBank/DDBJ databases">
        <authorList>
            <person name="Murphy D."/>
        </authorList>
    </citation>
    <scope>NUCLEOTIDE SEQUENCE [LARGE SCALE GENOMIC DNA]</scope>
    <source>
        <strain evidence="1 2">PAP088</strain>
    </source>
</reference>
<dbReference type="Proteomes" id="UP000045782">
    <property type="component" value="Unassembled WGS sequence"/>
</dbReference>
<dbReference type="AlphaFoldDB" id="A0A0U0ZR72"/>
<proteinExistence type="predicted"/>
<gene>
    <name evidence="1" type="ORF">ERS075579_04057</name>
</gene>
<dbReference type="RefSeq" id="WP_052619087.1">
    <property type="nucleotide sequence ID" value="NZ_CSWP01000009.1"/>
</dbReference>
<organism evidence="1 2">
    <name type="scientific">Mycobacteroides abscessus</name>
    <dbReference type="NCBI Taxonomy" id="36809"/>
    <lineage>
        <taxon>Bacteria</taxon>
        <taxon>Bacillati</taxon>
        <taxon>Actinomycetota</taxon>
        <taxon>Actinomycetes</taxon>
        <taxon>Mycobacteriales</taxon>
        <taxon>Mycobacteriaceae</taxon>
        <taxon>Mycobacteroides</taxon>
    </lineage>
</organism>
<evidence type="ECO:0000313" key="1">
    <source>
        <dbReference type="EMBL" id="CPV66694.1"/>
    </source>
</evidence>
<name>A0A0U0ZR72_9MYCO</name>
<evidence type="ECO:0000313" key="2">
    <source>
        <dbReference type="Proteomes" id="UP000045782"/>
    </source>
</evidence>
<sequence>MNAQPVKEYQFPIEIVDATIEHVDDGLHHWTVSGSVQGQPWWSEIPKQLMTTGPQTGTRYRFELTQQSAYGDPEIVAVHAPDGARYALSAQQIIDRQIDAKIEHALSEISTIGWAAGYLHNASSDAWNLVISGPYQAGKAALWNRGTPEQMRQMLTTLLTTTARHGWWPQETYSDDDRTHLTGYTKIPLAQQHQHQPIPQLAASTDSTHVYQRLATMWKLDVEGEDPCHSPNRQ</sequence>
<dbReference type="EMBL" id="CSWP01000009">
    <property type="protein sequence ID" value="CPV66694.1"/>
    <property type="molecule type" value="Genomic_DNA"/>
</dbReference>
<accession>A0A0U0ZR72</accession>
<protein>
    <submittedName>
        <fullName evidence="1">Uncharacterized protein</fullName>
    </submittedName>
</protein>